<organism evidence="1 2">
    <name type="scientific">Saguinus oedipus</name>
    <name type="common">Cotton-top tamarin</name>
    <name type="synonym">Oedipomidas oedipus</name>
    <dbReference type="NCBI Taxonomy" id="9490"/>
    <lineage>
        <taxon>Eukaryota</taxon>
        <taxon>Metazoa</taxon>
        <taxon>Chordata</taxon>
        <taxon>Craniata</taxon>
        <taxon>Vertebrata</taxon>
        <taxon>Euteleostomi</taxon>
        <taxon>Mammalia</taxon>
        <taxon>Eutheria</taxon>
        <taxon>Euarchontoglires</taxon>
        <taxon>Primates</taxon>
        <taxon>Haplorrhini</taxon>
        <taxon>Platyrrhini</taxon>
        <taxon>Cebidae</taxon>
        <taxon>Callitrichinae</taxon>
        <taxon>Saguinus</taxon>
    </lineage>
</organism>
<name>A0ABQ9VSN2_SAGOE</name>
<evidence type="ECO:0000313" key="1">
    <source>
        <dbReference type="EMBL" id="KAK2111864.1"/>
    </source>
</evidence>
<dbReference type="Proteomes" id="UP001266305">
    <property type="component" value="Unassembled WGS sequence"/>
</dbReference>
<dbReference type="InterPro" id="IPR036291">
    <property type="entry name" value="NAD(P)-bd_dom_sf"/>
</dbReference>
<comment type="caution">
    <text evidence="1">The sequence shown here is derived from an EMBL/GenBank/DDBJ whole genome shotgun (WGS) entry which is preliminary data.</text>
</comment>
<evidence type="ECO:0000313" key="2">
    <source>
        <dbReference type="Proteomes" id="UP001266305"/>
    </source>
</evidence>
<keyword evidence="2" id="KW-1185">Reference proteome</keyword>
<dbReference type="EMBL" id="JASSZA010000005">
    <property type="protein sequence ID" value="KAK2111864.1"/>
    <property type="molecule type" value="Genomic_DNA"/>
</dbReference>
<protein>
    <submittedName>
        <fullName evidence="1">Uncharacterized protein</fullName>
    </submittedName>
</protein>
<proteinExistence type="predicted"/>
<sequence>MAPWSLSLRNLFSSHYQGLPFNDVYCSSKFALEGLCESLAVLLPPFGVHELSASLRGAVVLLSGGVGVRAMNGAGHRAELGLGPGQWQGQELGLGLAPGSRQPPPTCRSLADSVSLIQGGTVHTSFMQKVLGGPGGMLDRTDTRTRRLFYQYLQHNEEIFREARSTRRRWWR</sequence>
<gene>
    <name evidence="1" type="ORF">P7K49_011610</name>
</gene>
<dbReference type="Gene3D" id="3.40.50.720">
    <property type="entry name" value="NAD(P)-binding Rossmann-like Domain"/>
    <property type="match status" value="1"/>
</dbReference>
<accession>A0ABQ9VSN2</accession>
<reference evidence="1 2" key="1">
    <citation type="submission" date="2023-05" db="EMBL/GenBank/DDBJ databases">
        <title>B98-5 Cell Line De Novo Hybrid Assembly: An Optical Mapping Approach.</title>
        <authorList>
            <person name="Kananen K."/>
            <person name="Auerbach J.A."/>
            <person name="Kautto E."/>
            <person name="Blachly J.S."/>
        </authorList>
    </citation>
    <scope>NUCLEOTIDE SEQUENCE [LARGE SCALE GENOMIC DNA]</scope>
    <source>
        <strain evidence="1">B95-8</strain>
        <tissue evidence="1">Cell line</tissue>
    </source>
</reference>
<dbReference type="SUPFAM" id="SSF51735">
    <property type="entry name" value="NAD(P)-binding Rossmann-fold domains"/>
    <property type="match status" value="1"/>
</dbReference>